<sequence length="184" mass="21047">MAYILDDISDSYCKVDAIYDSEVSSTHDLRTFLFDFEVVYTRIPEPESDGEEDYMSDNVETRITHQRQEYGRDLFIGQDDEQIKGTVCEILYAIRVPAYRGIVKTFTEEIERITKSPLEKLKKIKVKIDVVANMFLEDEIGVEGSNAKYLVAGQASVSGIEQHLAWKWLEETGVCPSCRDVFPV</sequence>
<evidence type="ECO:0000313" key="1">
    <source>
        <dbReference type="EMBL" id="VVA97727.1"/>
    </source>
</evidence>
<comment type="caution">
    <text evidence="1">The sequence shown here is derived from an EMBL/GenBank/DDBJ whole genome shotgun (WGS) entry which is preliminary data.</text>
</comment>
<accession>A0A565B7S6</accession>
<keyword evidence="2" id="KW-1185">Reference proteome</keyword>
<evidence type="ECO:0000313" key="2">
    <source>
        <dbReference type="Proteomes" id="UP000489600"/>
    </source>
</evidence>
<dbReference type="Proteomes" id="UP000489600">
    <property type="component" value="Unassembled WGS sequence"/>
</dbReference>
<protein>
    <submittedName>
        <fullName evidence="1">Uncharacterized protein</fullName>
    </submittedName>
</protein>
<reference evidence="1" key="1">
    <citation type="submission" date="2019-07" db="EMBL/GenBank/DDBJ databases">
        <authorList>
            <person name="Dittberner H."/>
        </authorList>
    </citation>
    <scope>NUCLEOTIDE SEQUENCE [LARGE SCALE GENOMIC DNA]</scope>
</reference>
<organism evidence="1 2">
    <name type="scientific">Arabis nemorensis</name>
    <dbReference type="NCBI Taxonomy" id="586526"/>
    <lineage>
        <taxon>Eukaryota</taxon>
        <taxon>Viridiplantae</taxon>
        <taxon>Streptophyta</taxon>
        <taxon>Embryophyta</taxon>
        <taxon>Tracheophyta</taxon>
        <taxon>Spermatophyta</taxon>
        <taxon>Magnoliopsida</taxon>
        <taxon>eudicotyledons</taxon>
        <taxon>Gunneridae</taxon>
        <taxon>Pentapetalae</taxon>
        <taxon>rosids</taxon>
        <taxon>malvids</taxon>
        <taxon>Brassicales</taxon>
        <taxon>Brassicaceae</taxon>
        <taxon>Arabideae</taxon>
        <taxon>Arabis</taxon>
    </lineage>
</organism>
<dbReference type="EMBL" id="CABITT030000003">
    <property type="protein sequence ID" value="VVA97727.1"/>
    <property type="molecule type" value="Genomic_DNA"/>
</dbReference>
<name>A0A565B7S6_9BRAS</name>
<dbReference type="OrthoDB" id="1082805at2759"/>
<gene>
    <name evidence="1" type="ORF">ANE_LOCUS8172</name>
</gene>
<dbReference type="AlphaFoldDB" id="A0A565B7S6"/>
<proteinExistence type="predicted"/>